<dbReference type="PRINTS" id="PR00813">
    <property type="entry name" value="BCTERIALGSPG"/>
</dbReference>
<accession>A0A382CT67</accession>
<evidence type="ECO:0000256" key="4">
    <source>
        <dbReference type="ARBA" id="ARBA00022989"/>
    </source>
</evidence>
<dbReference type="InterPro" id="IPR045584">
    <property type="entry name" value="Pilin-like"/>
</dbReference>
<dbReference type="PANTHER" id="PTHR30093:SF44">
    <property type="entry name" value="TYPE II SECRETION SYSTEM CORE PROTEIN G"/>
    <property type="match status" value="1"/>
</dbReference>
<dbReference type="Pfam" id="PF07963">
    <property type="entry name" value="N_methyl"/>
    <property type="match status" value="1"/>
</dbReference>
<reference evidence="7" key="1">
    <citation type="submission" date="2018-05" db="EMBL/GenBank/DDBJ databases">
        <authorList>
            <person name="Lanie J.A."/>
            <person name="Ng W.-L."/>
            <person name="Kazmierczak K.M."/>
            <person name="Andrzejewski T.M."/>
            <person name="Davidsen T.M."/>
            <person name="Wayne K.J."/>
            <person name="Tettelin H."/>
            <person name="Glass J.I."/>
            <person name="Rusch D."/>
            <person name="Podicherti R."/>
            <person name="Tsui H.-C.T."/>
            <person name="Winkler M.E."/>
        </authorList>
    </citation>
    <scope>NUCLEOTIDE SEQUENCE</scope>
</reference>
<keyword evidence="5 6" id="KW-0472">Membrane</keyword>
<evidence type="ECO:0000313" key="7">
    <source>
        <dbReference type="EMBL" id="SVB29089.1"/>
    </source>
</evidence>
<keyword evidence="4 6" id="KW-1133">Transmembrane helix</keyword>
<evidence type="ECO:0008006" key="8">
    <source>
        <dbReference type="Google" id="ProtNLM"/>
    </source>
</evidence>
<dbReference type="EMBL" id="UINC01035919">
    <property type="protein sequence ID" value="SVB29089.1"/>
    <property type="molecule type" value="Genomic_DNA"/>
</dbReference>
<protein>
    <recommendedName>
        <fullName evidence="8">Prepilin-type N-terminal cleavage/methylation domain-containing protein</fullName>
    </recommendedName>
</protein>
<feature type="transmembrane region" description="Helical" evidence="6">
    <location>
        <begin position="12"/>
        <end position="33"/>
    </location>
</feature>
<dbReference type="PANTHER" id="PTHR30093">
    <property type="entry name" value="GENERAL SECRETION PATHWAY PROTEIN G"/>
    <property type="match status" value="1"/>
</dbReference>
<dbReference type="GO" id="GO:0016020">
    <property type="term" value="C:membrane"/>
    <property type="evidence" value="ECO:0007669"/>
    <property type="project" value="UniProtKB-SubCell"/>
</dbReference>
<evidence type="ECO:0000256" key="5">
    <source>
        <dbReference type="ARBA" id="ARBA00023136"/>
    </source>
</evidence>
<dbReference type="SUPFAM" id="SSF54523">
    <property type="entry name" value="Pili subunits"/>
    <property type="match status" value="1"/>
</dbReference>
<evidence type="ECO:0000256" key="2">
    <source>
        <dbReference type="ARBA" id="ARBA00022481"/>
    </source>
</evidence>
<evidence type="ECO:0000256" key="1">
    <source>
        <dbReference type="ARBA" id="ARBA00004167"/>
    </source>
</evidence>
<sequence>MQKHLTHKSAKGFTLIELLIVIAIIGILAAIAIPQFNQYKIRGYDASAKQGLRDVALLCNAYWLDNDCSQECTLSKIMAAAYGFNQSSDLDVTLPSTSSQCSNFCASAKSN</sequence>
<dbReference type="AlphaFoldDB" id="A0A382CT67"/>
<comment type="subcellular location">
    <subcellularLocation>
        <location evidence="1">Membrane</location>
        <topology evidence="1">Single-pass membrane protein</topology>
    </subcellularLocation>
</comment>
<dbReference type="InterPro" id="IPR000983">
    <property type="entry name" value="Bac_GSPG_pilin"/>
</dbReference>
<dbReference type="Gene3D" id="3.30.700.10">
    <property type="entry name" value="Glycoprotein, Type 4 Pilin"/>
    <property type="match status" value="1"/>
</dbReference>
<evidence type="ECO:0000256" key="6">
    <source>
        <dbReference type="SAM" id="Phobius"/>
    </source>
</evidence>
<dbReference type="GO" id="GO:0015628">
    <property type="term" value="P:protein secretion by the type II secretion system"/>
    <property type="evidence" value="ECO:0007669"/>
    <property type="project" value="InterPro"/>
</dbReference>
<feature type="non-terminal residue" evidence="7">
    <location>
        <position position="111"/>
    </location>
</feature>
<evidence type="ECO:0000256" key="3">
    <source>
        <dbReference type="ARBA" id="ARBA00022692"/>
    </source>
</evidence>
<organism evidence="7">
    <name type="scientific">marine metagenome</name>
    <dbReference type="NCBI Taxonomy" id="408172"/>
    <lineage>
        <taxon>unclassified sequences</taxon>
        <taxon>metagenomes</taxon>
        <taxon>ecological metagenomes</taxon>
    </lineage>
</organism>
<keyword evidence="2" id="KW-0488">Methylation</keyword>
<name>A0A382CT67_9ZZZZ</name>
<keyword evidence="3 6" id="KW-0812">Transmembrane</keyword>
<dbReference type="InterPro" id="IPR012902">
    <property type="entry name" value="N_methyl_site"/>
</dbReference>
<dbReference type="NCBIfam" id="TIGR02532">
    <property type="entry name" value="IV_pilin_GFxxxE"/>
    <property type="match status" value="1"/>
</dbReference>
<proteinExistence type="predicted"/>
<gene>
    <name evidence="7" type="ORF">METZ01_LOCUS181943</name>
</gene>
<dbReference type="GO" id="GO:0015627">
    <property type="term" value="C:type II protein secretion system complex"/>
    <property type="evidence" value="ECO:0007669"/>
    <property type="project" value="InterPro"/>
</dbReference>
<dbReference type="PROSITE" id="PS00409">
    <property type="entry name" value="PROKAR_NTER_METHYL"/>
    <property type="match status" value="1"/>
</dbReference>